<evidence type="ECO:0000259" key="4">
    <source>
        <dbReference type="PROSITE" id="PS51000"/>
    </source>
</evidence>
<dbReference type="PIRSF" id="PIRSF016838">
    <property type="entry name" value="PafC"/>
    <property type="match status" value="1"/>
</dbReference>
<dbReference type="InterPro" id="IPR051534">
    <property type="entry name" value="CBASS_pafABC_assoc_protein"/>
</dbReference>
<dbReference type="Proteomes" id="UP000186218">
    <property type="component" value="Unassembled WGS sequence"/>
</dbReference>
<keyword evidence="2 5" id="KW-0238">DNA-binding</keyword>
<dbReference type="Gene3D" id="1.10.10.10">
    <property type="entry name" value="Winged helix-like DNA-binding domain superfamily/Winged helix DNA-binding domain"/>
    <property type="match status" value="1"/>
</dbReference>
<organism evidence="5 6">
    <name type="scientific">Williamsia sterculiae</name>
    <dbReference type="NCBI Taxonomy" id="1344003"/>
    <lineage>
        <taxon>Bacteria</taxon>
        <taxon>Bacillati</taxon>
        <taxon>Actinomycetota</taxon>
        <taxon>Actinomycetes</taxon>
        <taxon>Mycobacteriales</taxon>
        <taxon>Nocardiaceae</taxon>
        <taxon>Williamsia</taxon>
    </lineage>
</organism>
<dbReference type="AlphaFoldDB" id="A0A1N7G8S7"/>
<dbReference type="PANTHER" id="PTHR34580:SF3">
    <property type="entry name" value="PROTEIN PAFB"/>
    <property type="match status" value="1"/>
</dbReference>
<dbReference type="PROSITE" id="PS00894">
    <property type="entry name" value="HTH_DEOR_1"/>
    <property type="match status" value="1"/>
</dbReference>
<reference evidence="5 6" key="1">
    <citation type="submission" date="2017-01" db="EMBL/GenBank/DDBJ databases">
        <authorList>
            <person name="Mah S.A."/>
            <person name="Swanson W.J."/>
            <person name="Moy G.W."/>
            <person name="Vacquier V.D."/>
        </authorList>
    </citation>
    <scope>NUCLEOTIDE SEQUENCE [LARGE SCALE GENOMIC DNA]</scope>
    <source>
        <strain evidence="5 6">CPCC 203464</strain>
    </source>
</reference>
<dbReference type="PROSITE" id="PS52050">
    <property type="entry name" value="WYL"/>
    <property type="match status" value="1"/>
</dbReference>
<dbReference type="PROSITE" id="PS51000">
    <property type="entry name" value="HTH_DEOR_2"/>
    <property type="match status" value="1"/>
</dbReference>
<dbReference type="GO" id="GO:0003700">
    <property type="term" value="F:DNA-binding transcription factor activity"/>
    <property type="evidence" value="ECO:0007669"/>
    <property type="project" value="InterPro"/>
</dbReference>
<name>A0A1N7G8S7_9NOCA</name>
<proteinExistence type="predicted"/>
<dbReference type="GO" id="GO:0003677">
    <property type="term" value="F:DNA binding"/>
    <property type="evidence" value="ECO:0007669"/>
    <property type="project" value="UniProtKB-KW"/>
</dbReference>
<evidence type="ECO:0000256" key="3">
    <source>
        <dbReference type="ARBA" id="ARBA00023163"/>
    </source>
</evidence>
<gene>
    <name evidence="5" type="ORF">SAMN05445060_2603</name>
</gene>
<evidence type="ECO:0000313" key="6">
    <source>
        <dbReference type="Proteomes" id="UP000186218"/>
    </source>
</evidence>
<dbReference type="InterPro" id="IPR036390">
    <property type="entry name" value="WH_DNA-bd_sf"/>
</dbReference>
<dbReference type="Pfam" id="PF13280">
    <property type="entry name" value="WYL"/>
    <property type="match status" value="1"/>
</dbReference>
<evidence type="ECO:0000313" key="5">
    <source>
        <dbReference type="EMBL" id="SIS08992.1"/>
    </source>
</evidence>
<dbReference type="InterPro" id="IPR013196">
    <property type="entry name" value="HTH_11"/>
</dbReference>
<dbReference type="Pfam" id="PF08279">
    <property type="entry name" value="HTH_11"/>
    <property type="match status" value="1"/>
</dbReference>
<dbReference type="InterPro" id="IPR001034">
    <property type="entry name" value="DeoR_HTH"/>
</dbReference>
<feature type="domain" description="HTH deoR-type" evidence="4">
    <location>
        <begin position="11"/>
        <end position="70"/>
    </location>
</feature>
<protein>
    <submittedName>
        <fullName evidence="5">Predicted DNA-binding transcriptional regulator YafY, contains an HTH and WYL domains</fullName>
    </submittedName>
</protein>
<dbReference type="SUPFAM" id="SSF46785">
    <property type="entry name" value="Winged helix' DNA-binding domain"/>
    <property type="match status" value="1"/>
</dbReference>
<dbReference type="InterPro" id="IPR018356">
    <property type="entry name" value="Tscrpt_reg_HTH_DeoR_CS"/>
</dbReference>
<dbReference type="InterPro" id="IPR028349">
    <property type="entry name" value="PafC-like"/>
</dbReference>
<dbReference type="EMBL" id="FTNT01000007">
    <property type="protein sequence ID" value="SIS08992.1"/>
    <property type="molecule type" value="Genomic_DNA"/>
</dbReference>
<sequence length="344" mass="38272">MCAMMIDMLDTSARLLRLLSLLQTRRDWSGAELARRLDITTRTVRRDVERLRDLGYPVEATVGVGGGYQLGAGAEMPPLLLDDQEVLAVAVGLDAAATGAVSGLEEASVRAITKLRQVMPSRLRHRLDALQVESVSRPAPRSSVDADVLAQIGVACHRTERLRFDYRSHDGTESRREVEPYRLVRNGLRWYLLSWDISRDDWRSFRVDRMTPKIPTGPRFTARALPDGGAAAFVARSLGTVRRSAVARVRVHAPLETVAAMVHEDWGSVESGDESFCDVTLFGQSMTSLARWLSAFDQEFTVIGPTELRDECLAVAEYHDRVGARYRRAIRVAETSSDVDHPQA</sequence>
<dbReference type="InterPro" id="IPR026881">
    <property type="entry name" value="WYL_dom"/>
</dbReference>
<evidence type="ECO:0000256" key="2">
    <source>
        <dbReference type="ARBA" id="ARBA00023125"/>
    </source>
</evidence>
<dbReference type="PANTHER" id="PTHR34580">
    <property type="match status" value="1"/>
</dbReference>
<dbReference type="STRING" id="1344003.SAMN05445060_2603"/>
<keyword evidence="6" id="KW-1185">Reference proteome</keyword>
<keyword evidence="3" id="KW-0804">Transcription</keyword>
<dbReference type="InterPro" id="IPR036388">
    <property type="entry name" value="WH-like_DNA-bd_sf"/>
</dbReference>
<evidence type="ECO:0000256" key="1">
    <source>
        <dbReference type="ARBA" id="ARBA00023015"/>
    </source>
</evidence>
<keyword evidence="1" id="KW-0805">Transcription regulation</keyword>
<accession>A0A1N7G8S7</accession>